<comment type="cofactor">
    <cofactor evidence="1 6">
        <name>Mg(2+)</name>
        <dbReference type="ChEBI" id="CHEBI:18420"/>
    </cofactor>
</comment>
<dbReference type="PRINTS" id="PR00476">
    <property type="entry name" value="PHFRCTKINASE"/>
</dbReference>
<dbReference type="InterPro" id="IPR035966">
    <property type="entry name" value="PKF_sf"/>
</dbReference>
<comment type="function">
    <text evidence="6">Catalyzes the phosphorylation of D-fructose 6-phosphate, the first committing step of glycolysis. Uses inorganic phosphate (PPi) as phosphoryl donor instead of ATP like common ATP-dependent phosphofructokinases (ATP-PFKs), which renders the reaction reversible, and can thus function both in glycolysis and gluconeogenesis. Consistently, PPi-PFK can replace the enzymes of both the forward (ATP-PFK) and reverse (fructose-bisphosphatase (FBPase)) reactions.</text>
</comment>
<dbReference type="EC" id="2.7.1.90" evidence="6"/>
<dbReference type="HAMAP" id="MF_01978">
    <property type="entry name" value="Phosphofructokinase_II_B2"/>
    <property type="match status" value="1"/>
</dbReference>
<evidence type="ECO:0000256" key="5">
    <source>
        <dbReference type="ARBA" id="ARBA00022842"/>
    </source>
</evidence>
<feature type="binding site" evidence="6">
    <location>
        <position position="115"/>
    </location>
    <ligand>
        <name>Mg(2+)</name>
        <dbReference type="ChEBI" id="CHEBI:18420"/>
        <note>catalytic</note>
    </ligand>
</feature>
<dbReference type="GO" id="GO:0005737">
    <property type="term" value="C:cytoplasm"/>
    <property type="evidence" value="ECO:0007669"/>
    <property type="project" value="UniProtKB-SubCell"/>
</dbReference>
<dbReference type="InterPro" id="IPR000023">
    <property type="entry name" value="Phosphofructokinase_dom"/>
</dbReference>
<dbReference type="InterPro" id="IPR022953">
    <property type="entry name" value="ATP_PFK"/>
</dbReference>
<feature type="binding site" evidence="6">
    <location>
        <position position="247"/>
    </location>
    <ligand>
        <name>substrate</name>
    </ligand>
</feature>
<comment type="caution">
    <text evidence="8">The sequence shown here is derived from an EMBL/GenBank/DDBJ whole genome shotgun (WGS) entry which is preliminary data.</text>
</comment>
<dbReference type="NCBIfam" id="NF010675">
    <property type="entry name" value="PRK14072.1"/>
    <property type="match status" value="1"/>
</dbReference>
<dbReference type="Proteomes" id="UP000176992">
    <property type="component" value="Unassembled WGS sequence"/>
</dbReference>
<feature type="binding site" evidence="6">
    <location>
        <position position="15"/>
    </location>
    <ligand>
        <name>diphosphate</name>
        <dbReference type="ChEBI" id="CHEBI:33019"/>
    </ligand>
</feature>
<comment type="similarity">
    <text evidence="6">Belongs to the phosphofructokinase type A (PFKA) family. PPi-dependent PFK group II subfamily. Clade 'B2' sub-subfamily.</text>
</comment>
<comment type="pathway">
    <text evidence="6">Carbohydrate degradation; glycolysis; D-glyceraldehyde 3-phosphate and glycerone phosphate from D-glucose: step 3/4.</text>
</comment>
<dbReference type="GO" id="GO:0003872">
    <property type="term" value="F:6-phosphofructokinase activity"/>
    <property type="evidence" value="ECO:0007669"/>
    <property type="project" value="UniProtKB-UniRule"/>
</dbReference>
<dbReference type="Gene3D" id="3.40.50.460">
    <property type="entry name" value="Phosphofructokinase domain"/>
    <property type="match status" value="1"/>
</dbReference>
<name>A0A1F5YGA9_9BACT</name>
<dbReference type="SUPFAM" id="SSF53784">
    <property type="entry name" value="Phosphofructokinase"/>
    <property type="match status" value="1"/>
</dbReference>
<evidence type="ECO:0000313" key="9">
    <source>
        <dbReference type="Proteomes" id="UP000176992"/>
    </source>
</evidence>
<keyword evidence="2 6" id="KW-0808">Transferase</keyword>
<comment type="subunit">
    <text evidence="6">Homodimer.</text>
</comment>
<dbReference type="UniPathway" id="UPA00109">
    <property type="reaction ID" value="UER00182"/>
</dbReference>
<organism evidence="8 9">
    <name type="scientific">Candidatus Glassbacteria bacterium GWA2_58_10</name>
    <dbReference type="NCBI Taxonomy" id="1817865"/>
    <lineage>
        <taxon>Bacteria</taxon>
        <taxon>Candidatus Glassiibacteriota</taxon>
    </lineage>
</organism>
<accession>A0A1F5YGA9</accession>
<comment type="caution">
    <text evidence="6">Lacks conserved residue(s) required for the propagation of feature annotation.</text>
</comment>
<keyword evidence="4 6" id="KW-0418">Kinase</keyword>
<dbReference type="InterPro" id="IPR050929">
    <property type="entry name" value="PFKA"/>
</dbReference>
<feature type="active site" description="Proton acceptor" evidence="6">
    <location>
        <position position="145"/>
    </location>
</feature>
<gene>
    <name evidence="6" type="primary">pfp</name>
    <name evidence="8" type="ORF">A2Z86_04465</name>
</gene>
<feature type="binding site" evidence="6">
    <location>
        <begin position="190"/>
        <end position="192"/>
    </location>
    <ligand>
        <name>substrate</name>
    </ligand>
</feature>
<keyword evidence="3 6" id="KW-0479">Metal-binding</keyword>
<dbReference type="EMBL" id="MFIV01000039">
    <property type="protein sequence ID" value="OGF99173.1"/>
    <property type="molecule type" value="Genomic_DNA"/>
</dbReference>
<reference evidence="8 9" key="1">
    <citation type="journal article" date="2016" name="Nat. Commun.">
        <title>Thousands of microbial genomes shed light on interconnected biogeochemical processes in an aquifer system.</title>
        <authorList>
            <person name="Anantharaman K."/>
            <person name="Brown C.T."/>
            <person name="Hug L.A."/>
            <person name="Sharon I."/>
            <person name="Castelle C.J."/>
            <person name="Probst A.J."/>
            <person name="Thomas B.C."/>
            <person name="Singh A."/>
            <person name="Wilkins M.J."/>
            <person name="Karaoz U."/>
            <person name="Brodie E.L."/>
            <person name="Williams K.H."/>
            <person name="Hubbard S.S."/>
            <person name="Banfield J.F."/>
        </authorList>
    </citation>
    <scope>NUCLEOTIDE SEQUENCE [LARGE SCALE GENOMIC DNA]</scope>
</reference>
<sequence>MSDLKGNCLVAQSGGPTAVINASVCGVIQEALAHREIEGIYGAYNGILGVLKEELLDLRAEDPEAVEMLKSTPSAALGSCRHKLKNLAESRRDYERVLEVFKAHNIRYFFYIGGNDSMDTAAKLKDLSAQLGYEMAVMGVPKTIDNDLAFTDHCPGYGSVAKYIAVSAMEAGRDTESLYTFDTCAVLETMGRNAGWITAAAALARRYEEDAPHLVYVPEVSFSREKFIEDVRAVHAKYGRCFIAASEGMRWDNGRYVTEDHSALAKDSFGHAQLGGVAQVLKHIIEKELGLKTRWMMQGLTQRNAMHFASRTDRDEAWLCGAEAVRQAVSGVSGFMVTLERAPHGPYRVQTGLAKLEDVANGEKKLPREWMNEQGNFPTAEFLDYARPLIEGEVELPMAGGLPMFMRFRKEWLVPKCQPYKVG</sequence>
<feature type="site" description="Important for catalytic activity and substrate specificity; stabilizes the transition state when the phosphoryl donor is PPi; prevents ATP from binding by mimicking the alpha-phosphate group of ATP" evidence="6">
    <location>
        <position position="116"/>
    </location>
</feature>
<comment type="catalytic activity">
    <reaction evidence="6">
        <text>beta-D-fructose 6-phosphate + diphosphate = beta-D-fructose 1,6-bisphosphate + phosphate + H(+)</text>
        <dbReference type="Rhea" id="RHEA:13613"/>
        <dbReference type="ChEBI" id="CHEBI:15378"/>
        <dbReference type="ChEBI" id="CHEBI:32966"/>
        <dbReference type="ChEBI" id="CHEBI:33019"/>
        <dbReference type="ChEBI" id="CHEBI:43474"/>
        <dbReference type="ChEBI" id="CHEBI:57634"/>
        <dbReference type="EC" id="2.7.1.90"/>
    </reaction>
</comment>
<dbReference type="AlphaFoldDB" id="A0A1F5YGA9"/>
<dbReference type="Gene3D" id="3.40.50.450">
    <property type="match status" value="1"/>
</dbReference>
<evidence type="ECO:0000256" key="4">
    <source>
        <dbReference type="ARBA" id="ARBA00022777"/>
    </source>
</evidence>
<keyword evidence="5 6" id="KW-0460">Magnesium</keyword>
<dbReference type="GO" id="GO:0046872">
    <property type="term" value="F:metal ion binding"/>
    <property type="evidence" value="ECO:0007669"/>
    <property type="project" value="UniProtKB-KW"/>
</dbReference>
<feature type="site" description="Important for catalytic activity; stabilizes the transition state when the phosphoryl donor is PPi" evidence="6">
    <location>
        <position position="142"/>
    </location>
</feature>
<evidence type="ECO:0000256" key="6">
    <source>
        <dbReference type="HAMAP-Rule" id="MF_01978"/>
    </source>
</evidence>
<evidence type="ECO:0000313" key="8">
    <source>
        <dbReference type="EMBL" id="OGF99173.1"/>
    </source>
</evidence>
<evidence type="ECO:0000256" key="2">
    <source>
        <dbReference type="ARBA" id="ARBA00022679"/>
    </source>
</evidence>
<dbReference type="GO" id="GO:0047334">
    <property type="term" value="F:diphosphate-fructose-6-phosphate 1-phosphotransferase activity"/>
    <property type="evidence" value="ECO:0007669"/>
    <property type="project" value="UniProtKB-EC"/>
</dbReference>
<feature type="domain" description="Phosphofructokinase" evidence="7">
    <location>
        <begin position="8"/>
        <end position="326"/>
    </location>
</feature>
<dbReference type="InterPro" id="IPR011404">
    <property type="entry name" value="PPi-PFK"/>
</dbReference>
<feature type="binding site" evidence="6">
    <location>
        <begin position="143"/>
        <end position="145"/>
    </location>
    <ligand>
        <name>substrate</name>
    </ligand>
</feature>
<evidence type="ECO:0000256" key="3">
    <source>
        <dbReference type="ARBA" id="ARBA00022723"/>
    </source>
</evidence>
<protein>
    <recommendedName>
        <fullName evidence="6">Pyrophosphate--fructose 6-phosphate 1-phosphotransferase</fullName>
        <ecNumber evidence="6">2.7.1.90</ecNumber>
    </recommendedName>
    <alternativeName>
        <fullName evidence="6">6-phosphofructokinase, pyrophosphate dependent</fullName>
    </alternativeName>
    <alternativeName>
        <fullName evidence="6">PPi-dependent phosphofructokinase</fullName>
        <shortName evidence="6">PPi-PFK</shortName>
    </alternativeName>
    <alternativeName>
        <fullName evidence="6">Pyrophosphate-dependent 6-phosphofructose-1-kinase</fullName>
    </alternativeName>
</protein>
<comment type="activity regulation">
    <text evidence="6">Non-allosteric.</text>
</comment>
<comment type="subcellular location">
    <subcellularLocation>
        <location evidence="6">Cytoplasm</location>
    </subcellularLocation>
</comment>
<keyword evidence="6" id="KW-0324">Glycolysis</keyword>
<proteinExistence type="inferred from homology"/>
<dbReference type="PANTHER" id="PTHR45770">
    <property type="entry name" value="ATP-DEPENDENT 6-PHOSPHOFRUCTOKINASE 1"/>
    <property type="match status" value="1"/>
</dbReference>
<evidence type="ECO:0000259" key="7">
    <source>
        <dbReference type="Pfam" id="PF00365"/>
    </source>
</evidence>
<keyword evidence="6" id="KW-0963">Cytoplasm</keyword>
<evidence type="ECO:0000256" key="1">
    <source>
        <dbReference type="ARBA" id="ARBA00001946"/>
    </source>
</evidence>
<dbReference type="PIRSF" id="PIRSF036483">
    <property type="entry name" value="PFK_XF0274"/>
    <property type="match status" value="1"/>
</dbReference>
<dbReference type="GO" id="GO:0006002">
    <property type="term" value="P:fructose 6-phosphate metabolic process"/>
    <property type="evidence" value="ECO:0007669"/>
    <property type="project" value="InterPro"/>
</dbReference>
<dbReference type="Pfam" id="PF00365">
    <property type="entry name" value="PFK"/>
    <property type="match status" value="1"/>
</dbReference>